<evidence type="ECO:0000313" key="1">
    <source>
        <dbReference type="EMBL" id="CAI2378410.1"/>
    </source>
</evidence>
<comment type="caution">
    <text evidence="1">The sequence shown here is derived from an EMBL/GenBank/DDBJ whole genome shotgun (WGS) entry which is preliminary data.</text>
</comment>
<gene>
    <name evidence="1" type="ORF">ECRASSUSDP1_LOCUS19805</name>
</gene>
<dbReference type="EMBL" id="CAMPGE010020131">
    <property type="protein sequence ID" value="CAI2378410.1"/>
    <property type="molecule type" value="Genomic_DNA"/>
</dbReference>
<sequence length="272" mass="32002">MGNHPSDAFAISDSDLPEMEWTIPLKLPKRLTQSVKTLRKKEIFFVPHFMLNIREIEDSEEDQNWLEIADIEVNIKILKKRNGNPLMVERHAIVTREDINCDDCGIVFSHDHEDIFQKVMLNYESEFSKFPIRRYTYQLLPILQKTTKLLEIKRFQIDTDCIECILESANQVRKIVFDLCLIHSQGMRLDKDLNFRVENLKLIEIGHPSATNWRSNMEDFQGLMYALYNSKLKSSIEILDICEDEELSLLICKELTPYQDLPITITQRLHED</sequence>
<dbReference type="AlphaFoldDB" id="A0AAD2D349"/>
<proteinExistence type="predicted"/>
<name>A0AAD2D349_EUPCR</name>
<dbReference type="Proteomes" id="UP001295684">
    <property type="component" value="Unassembled WGS sequence"/>
</dbReference>
<organism evidence="1 2">
    <name type="scientific">Euplotes crassus</name>
    <dbReference type="NCBI Taxonomy" id="5936"/>
    <lineage>
        <taxon>Eukaryota</taxon>
        <taxon>Sar</taxon>
        <taxon>Alveolata</taxon>
        <taxon>Ciliophora</taxon>
        <taxon>Intramacronucleata</taxon>
        <taxon>Spirotrichea</taxon>
        <taxon>Hypotrichia</taxon>
        <taxon>Euplotida</taxon>
        <taxon>Euplotidae</taxon>
        <taxon>Moneuplotes</taxon>
    </lineage>
</organism>
<evidence type="ECO:0000313" key="2">
    <source>
        <dbReference type="Proteomes" id="UP001295684"/>
    </source>
</evidence>
<accession>A0AAD2D349</accession>
<reference evidence="1" key="1">
    <citation type="submission" date="2023-07" db="EMBL/GenBank/DDBJ databases">
        <authorList>
            <consortium name="AG Swart"/>
            <person name="Singh M."/>
            <person name="Singh A."/>
            <person name="Seah K."/>
            <person name="Emmerich C."/>
        </authorList>
    </citation>
    <scope>NUCLEOTIDE SEQUENCE</scope>
    <source>
        <strain evidence="1">DP1</strain>
    </source>
</reference>
<protein>
    <submittedName>
        <fullName evidence="1">Uncharacterized protein</fullName>
    </submittedName>
</protein>
<keyword evidence="2" id="KW-1185">Reference proteome</keyword>